<reference evidence="2" key="1">
    <citation type="submission" date="2022-03" db="EMBL/GenBank/DDBJ databases">
        <authorList>
            <person name="Martin H S."/>
        </authorList>
    </citation>
    <scope>NUCLEOTIDE SEQUENCE</scope>
</reference>
<feature type="region of interest" description="Disordered" evidence="1">
    <location>
        <begin position="45"/>
        <end position="125"/>
    </location>
</feature>
<feature type="non-terminal residue" evidence="2">
    <location>
        <position position="125"/>
    </location>
</feature>
<evidence type="ECO:0000313" key="3">
    <source>
        <dbReference type="Proteomes" id="UP000837857"/>
    </source>
</evidence>
<dbReference type="EMBL" id="OW152813">
    <property type="protein sequence ID" value="CAH2036109.1"/>
    <property type="molecule type" value="Genomic_DNA"/>
</dbReference>
<accession>A0ABN8HRK2</accession>
<protein>
    <submittedName>
        <fullName evidence="2">Uncharacterized protein</fullName>
    </submittedName>
</protein>
<feature type="compositionally biased region" description="Low complexity" evidence="1">
    <location>
        <begin position="65"/>
        <end position="75"/>
    </location>
</feature>
<proteinExistence type="predicted"/>
<dbReference type="Proteomes" id="UP000837857">
    <property type="component" value="Chromosome 1"/>
</dbReference>
<feature type="compositionally biased region" description="Basic and acidic residues" evidence="1">
    <location>
        <begin position="76"/>
        <end position="87"/>
    </location>
</feature>
<keyword evidence="3" id="KW-1185">Reference proteome</keyword>
<sequence>MREEVRALALGTLGTLGKLGSGVCRPPATGARGPQQVARCEFGERRAASGSIRRLRSERGGGRRGAPPVAKAPRAAPDETTRREGACRARRTCPWAPHRPPRGPRPPSTTRADAKSHCLGSVRAQ</sequence>
<organism evidence="2 3">
    <name type="scientific">Iphiclides podalirius</name>
    <name type="common">scarce swallowtail</name>
    <dbReference type="NCBI Taxonomy" id="110791"/>
    <lineage>
        <taxon>Eukaryota</taxon>
        <taxon>Metazoa</taxon>
        <taxon>Ecdysozoa</taxon>
        <taxon>Arthropoda</taxon>
        <taxon>Hexapoda</taxon>
        <taxon>Insecta</taxon>
        <taxon>Pterygota</taxon>
        <taxon>Neoptera</taxon>
        <taxon>Endopterygota</taxon>
        <taxon>Lepidoptera</taxon>
        <taxon>Glossata</taxon>
        <taxon>Ditrysia</taxon>
        <taxon>Papilionoidea</taxon>
        <taxon>Papilionidae</taxon>
        <taxon>Papilioninae</taxon>
        <taxon>Iphiclides</taxon>
    </lineage>
</organism>
<evidence type="ECO:0000313" key="2">
    <source>
        <dbReference type="EMBL" id="CAH2036109.1"/>
    </source>
</evidence>
<gene>
    <name evidence="2" type="ORF">IPOD504_LOCUS846</name>
</gene>
<evidence type="ECO:0000256" key="1">
    <source>
        <dbReference type="SAM" id="MobiDB-lite"/>
    </source>
</evidence>
<name>A0ABN8HRK2_9NEOP</name>